<keyword evidence="4" id="KW-0472">Membrane</keyword>
<dbReference type="Proteomes" id="UP000749559">
    <property type="component" value="Unassembled WGS sequence"/>
</dbReference>
<dbReference type="PANTHER" id="PTHR21576">
    <property type="entry name" value="UNCHARACTERIZED NODULIN-LIKE PROTEIN"/>
    <property type="match status" value="1"/>
</dbReference>
<dbReference type="InterPro" id="IPR011701">
    <property type="entry name" value="MFS"/>
</dbReference>
<organism evidence="5 6">
    <name type="scientific">Owenia fusiformis</name>
    <name type="common">Polychaete worm</name>
    <dbReference type="NCBI Taxonomy" id="6347"/>
    <lineage>
        <taxon>Eukaryota</taxon>
        <taxon>Metazoa</taxon>
        <taxon>Spiralia</taxon>
        <taxon>Lophotrochozoa</taxon>
        <taxon>Annelida</taxon>
        <taxon>Polychaeta</taxon>
        <taxon>Sedentaria</taxon>
        <taxon>Canalipalpata</taxon>
        <taxon>Sabellida</taxon>
        <taxon>Oweniida</taxon>
        <taxon>Oweniidae</taxon>
        <taxon>Owenia</taxon>
    </lineage>
</organism>
<dbReference type="Gene3D" id="1.20.1250.20">
    <property type="entry name" value="MFS general substrate transporter like domains"/>
    <property type="match status" value="1"/>
</dbReference>
<comment type="caution">
    <text evidence="5">The sequence shown here is derived from an EMBL/GenBank/DDBJ whole genome shotgun (WGS) entry which is preliminary data.</text>
</comment>
<proteinExistence type="predicted"/>
<dbReference type="InterPro" id="IPR036259">
    <property type="entry name" value="MFS_trans_sf"/>
</dbReference>
<dbReference type="OrthoDB" id="6089360at2759"/>
<evidence type="ECO:0000313" key="5">
    <source>
        <dbReference type="EMBL" id="CAH1780471.1"/>
    </source>
</evidence>
<evidence type="ECO:0000256" key="2">
    <source>
        <dbReference type="ARBA" id="ARBA00022692"/>
    </source>
</evidence>
<dbReference type="AlphaFoldDB" id="A0A8J1UPX2"/>
<evidence type="ECO:0000313" key="6">
    <source>
        <dbReference type="Proteomes" id="UP000749559"/>
    </source>
</evidence>
<keyword evidence="2" id="KW-0812">Transmembrane</keyword>
<dbReference type="EMBL" id="CAIIXF020000003">
    <property type="protein sequence ID" value="CAH1780471.1"/>
    <property type="molecule type" value="Genomic_DNA"/>
</dbReference>
<dbReference type="Pfam" id="PF07690">
    <property type="entry name" value="MFS_1"/>
    <property type="match status" value="1"/>
</dbReference>
<protein>
    <submittedName>
        <fullName evidence="5">Uncharacterized protein</fullName>
    </submittedName>
</protein>
<evidence type="ECO:0000256" key="1">
    <source>
        <dbReference type="ARBA" id="ARBA00004141"/>
    </source>
</evidence>
<dbReference type="GO" id="GO:0022857">
    <property type="term" value="F:transmembrane transporter activity"/>
    <property type="evidence" value="ECO:0007669"/>
    <property type="project" value="InterPro"/>
</dbReference>
<name>A0A8J1UPX2_OWEFU</name>
<gene>
    <name evidence="5" type="ORF">OFUS_LOCUS7161</name>
</gene>
<dbReference type="PANTHER" id="PTHR21576:SF158">
    <property type="entry name" value="RIBOSOMAL RNA-PROCESSING PROTEIN 12-LIKE CONSERVED DOMAIN-CONTAINING PROTEIN"/>
    <property type="match status" value="1"/>
</dbReference>
<reference evidence="5" key="1">
    <citation type="submission" date="2022-03" db="EMBL/GenBank/DDBJ databases">
        <authorList>
            <person name="Martin C."/>
        </authorList>
    </citation>
    <scope>NUCLEOTIDE SEQUENCE</scope>
</reference>
<dbReference type="GO" id="GO:0016020">
    <property type="term" value="C:membrane"/>
    <property type="evidence" value="ECO:0007669"/>
    <property type="project" value="UniProtKB-SubCell"/>
</dbReference>
<keyword evidence="3" id="KW-1133">Transmembrane helix</keyword>
<comment type="subcellular location">
    <subcellularLocation>
        <location evidence="1">Membrane</location>
        <topology evidence="1">Multi-pass membrane protein</topology>
    </subcellularLocation>
</comment>
<dbReference type="SUPFAM" id="SSF103473">
    <property type="entry name" value="MFS general substrate transporter"/>
    <property type="match status" value="1"/>
</dbReference>
<evidence type="ECO:0000256" key="3">
    <source>
        <dbReference type="ARBA" id="ARBA00022989"/>
    </source>
</evidence>
<sequence>MGVARKEIQRYLTLCVGTFGLLFCGNLNAFSIYAVAVKQTFEFTQSELEYITVSVTTGLELPGYFSGIVVDKYGPRFACILAAMLTWPCFVLMWMSMQFKTLFASWNLFMCLIYFIAASGCCCAHIAIIGTISINFEGKHRGKIVGFASAIYGSSSLIFAAIYQGIFVEGHITDEENQNLAGFFILLCILAGCTLSLCSVLLIRVPPVTPSIPHLEKKRYSTESSQDEEIMRMETNINKGKLMDDDDYNLTNAEDDTFDAKTPFIDRNLNTDKNTPEVGKDITDSTCFQMIKTLKFHYFLWIVIILKGIGLTFSTNVTIVAKSALLETASLPLLMTGSISNTLARFLGGCIPDILKQKFPFVPTSSLLLFASFLMMSGQILLIFFNQSLIGLVSCSVMHSVANGLTSVMVMIGIAELFGSTELSQKIGLVLSLGGICAFPFAKLFAWIYENNSPQGSTNCVGVHCSRGAYAIMAVFALVSALLSSALAKAEHNQKSQNQT</sequence>
<keyword evidence="6" id="KW-1185">Reference proteome</keyword>
<accession>A0A8J1UPX2</accession>
<evidence type="ECO:0000256" key="4">
    <source>
        <dbReference type="ARBA" id="ARBA00023136"/>
    </source>
</evidence>